<keyword evidence="3" id="KW-1185">Reference proteome</keyword>
<accession>A0A6I4YWN4</accession>
<sequence>MRVNLAPTTVHRLLRAWTPLAVSVKPGTGCRGNPKRYLRAASMPDLEAALAVVKAEQSKPSRGPRSDRPRQLSIPAQVIGALKGEPARQWTVEELAQHTGRSRTFVARVLTRFVRSSIVTACPGDEVCRYVLTPPAAPVEAPTPVVPVPPSLSFDERTAFEVLRREPSGLPRRLLGARLNWSDSRTERVTAALESSGHITEDGARLRVVAPVQRPAPEGPRHDAATGEGP</sequence>
<name>A0A6I4YWN4_9DEIO</name>
<proteinExistence type="predicted"/>
<protein>
    <submittedName>
        <fullName evidence="2">Uncharacterized protein</fullName>
    </submittedName>
</protein>
<gene>
    <name evidence="2" type="ORF">GLX28_20715</name>
</gene>
<dbReference type="RefSeq" id="WP_160982676.1">
    <property type="nucleotide sequence ID" value="NZ_WVHK01000182.1"/>
</dbReference>
<feature type="compositionally biased region" description="Basic and acidic residues" evidence="1">
    <location>
        <begin position="219"/>
        <end position="230"/>
    </location>
</feature>
<evidence type="ECO:0000256" key="1">
    <source>
        <dbReference type="SAM" id="MobiDB-lite"/>
    </source>
</evidence>
<organism evidence="2 3">
    <name type="scientific">Deinococcus xianganensis</name>
    <dbReference type="NCBI Taxonomy" id="1507289"/>
    <lineage>
        <taxon>Bacteria</taxon>
        <taxon>Thermotogati</taxon>
        <taxon>Deinococcota</taxon>
        <taxon>Deinococci</taxon>
        <taxon>Deinococcales</taxon>
        <taxon>Deinococcaceae</taxon>
        <taxon>Deinococcus</taxon>
    </lineage>
</organism>
<reference evidence="2 3" key="1">
    <citation type="submission" date="2019-11" db="EMBL/GenBank/DDBJ databases">
        <title>Genome sequence of Deinococcus xianganensis Y35, AI-2 producing algicidal bacterium, isolated from lake water.</title>
        <authorList>
            <person name="Li Y."/>
        </authorList>
    </citation>
    <scope>NUCLEOTIDE SEQUENCE [LARGE SCALE GENOMIC DNA]</scope>
    <source>
        <strain evidence="2 3">Y35</strain>
    </source>
</reference>
<dbReference type="Proteomes" id="UP000430519">
    <property type="component" value="Unassembled WGS sequence"/>
</dbReference>
<evidence type="ECO:0000313" key="3">
    <source>
        <dbReference type="Proteomes" id="UP000430519"/>
    </source>
</evidence>
<comment type="caution">
    <text evidence="2">The sequence shown here is derived from an EMBL/GenBank/DDBJ whole genome shotgun (WGS) entry which is preliminary data.</text>
</comment>
<dbReference type="EMBL" id="WVHK01000182">
    <property type="protein sequence ID" value="MXV22045.1"/>
    <property type="molecule type" value="Genomic_DNA"/>
</dbReference>
<evidence type="ECO:0000313" key="2">
    <source>
        <dbReference type="EMBL" id="MXV22045.1"/>
    </source>
</evidence>
<dbReference type="AlphaFoldDB" id="A0A6I4YWN4"/>
<feature type="region of interest" description="Disordered" evidence="1">
    <location>
        <begin position="210"/>
        <end position="230"/>
    </location>
</feature>